<reference evidence="19" key="1">
    <citation type="submission" date="2021-02" db="EMBL/GenBank/DDBJ databases">
        <authorList>
            <person name="Nowell W R."/>
        </authorList>
    </citation>
    <scope>NUCLEOTIDE SEQUENCE</scope>
    <source>
        <strain evidence="19">Ploen Becks lab</strain>
    </source>
</reference>
<dbReference type="PROSITE" id="PS50026">
    <property type="entry name" value="EGF_3"/>
    <property type="match status" value="1"/>
</dbReference>
<feature type="disulfide bond" evidence="14">
    <location>
        <begin position="1558"/>
        <end position="1573"/>
    </location>
</feature>
<dbReference type="Pfam" id="PF14670">
    <property type="entry name" value="FXa_inhibition"/>
    <property type="match status" value="1"/>
</dbReference>
<evidence type="ECO:0000313" key="19">
    <source>
        <dbReference type="EMBL" id="CAF0958417.1"/>
    </source>
</evidence>
<dbReference type="PROSITE" id="PS51120">
    <property type="entry name" value="LDLRB"/>
    <property type="match status" value="5"/>
</dbReference>
<dbReference type="PROSITE" id="PS50068">
    <property type="entry name" value="LDLRA_2"/>
    <property type="match status" value="21"/>
</dbReference>
<evidence type="ECO:0000256" key="9">
    <source>
        <dbReference type="ARBA" id="ARBA00023136"/>
    </source>
</evidence>
<feature type="disulfide bond" evidence="14">
    <location>
        <begin position="1373"/>
        <end position="1385"/>
    </location>
</feature>
<dbReference type="InterPro" id="IPR036055">
    <property type="entry name" value="LDL_receptor-like_sf"/>
</dbReference>
<dbReference type="SUPFAM" id="SSF57184">
    <property type="entry name" value="Growth factor receptor domain"/>
    <property type="match status" value="1"/>
</dbReference>
<evidence type="ECO:0000256" key="5">
    <source>
        <dbReference type="ARBA" id="ARBA00022692"/>
    </source>
</evidence>
<feature type="disulfide bond" evidence="14">
    <location>
        <begin position="735"/>
        <end position="747"/>
    </location>
</feature>
<dbReference type="Proteomes" id="UP000663879">
    <property type="component" value="Unassembled WGS sequence"/>
</dbReference>
<dbReference type="InterPro" id="IPR051221">
    <property type="entry name" value="LDLR-related"/>
</dbReference>
<dbReference type="Gene3D" id="2.120.10.30">
    <property type="entry name" value="TolB, C-terminal domain"/>
    <property type="match status" value="4"/>
</dbReference>
<feature type="disulfide bond" evidence="14">
    <location>
        <begin position="608"/>
        <end position="626"/>
    </location>
</feature>
<evidence type="ECO:0000256" key="15">
    <source>
        <dbReference type="PROSITE-ProRule" id="PRU00461"/>
    </source>
</evidence>
<dbReference type="CDD" id="cd00054">
    <property type="entry name" value="EGF_CA"/>
    <property type="match status" value="2"/>
</dbReference>
<dbReference type="InterPro" id="IPR011042">
    <property type="entry name" value="6-blade_b-propeller_TolB-like"/>
</dbReference>
<dbReference type="SUPFAM" id="SSF57196">
    <property type="entry name" value="EGF/Laminin"/>
    <property type="match status" value="4"/>
</dbReference>
<dbReference type="Gene3D" id="4.10.400.10">
    <property type="entry name" value="Low-density Lipoprotein Receptor"/>
    <property type="match status" value="21"/>
</dbReference>
<evidence type="ECO:0000256" key="2">
    <source>
        <dbReference type="ARBA" id="ARBA00022475"/>
    </source>
</evidence>
<dbReference type="SUPFAM" id="SSF57424">
    <property type="entry name" value="LDL receptor-like module"/>
    <property type="match status" value="21"/>
</dbReference>
<dbReference type="PRINTS" id="PR00261">
    <property type="entry name" value="LDLRECEPTOR"/>
</dbReference>
<dbReference type="GO" id="GO:0016324">
    <property type="term" value="C:apical plasma membrane"/>
    <property type="evidence" value="ECO:0007669"/>
    <property type="project" value="TreeGrafter"/>
</dbReference>
<keyword evidence="2" id="KW-1003">Cell membrane</keyword>
<dbReference type="InterPro" id="IPR001881">
    <property type="entry name" value="EGF-like_Ca-bd_dom"/>
</dbReference>
<evidence type="ECO:0000256" key="17">
    <source>
        <dbReference type="SAM" id="Phobius"/>
    </source>
</evidence>
<dbReference type="InterPro" id="IPR009030">
    <property type="entry name" value="Growth_fac_rcpt_cys_sf"/>
</dbReference>
<feature type="disulfide bond" evidence="14">
    <location>
        <begin position="782"/>
        <end position="800"/>
    </location>
</feature>
<dbReference type="CDD" id="cd00112">
    <property type="entry name" value="LDLa"/>
    <property type="match status" value="19"/>
</dbReference>
<feature type="disulfide bond" evidence="14">
    <location>
        <begin position="1301"/>
        <end position="1319"/>
    </location>
</feature>
<dbReference type="SMART" id="SM00192">
    <property type="entry name" value="LDLa"/>
    <property type="match status" value="21"/>
</dbReference>
<evidence type="ECO:0000256" key="13">
    <source>
        <dbReference type="PROSITE-ProRule" id="PRU00076"/>
    </source>
</evidence>
<evidence type="ECO:0000313" key="20">
    <source>
        <dbReference type="Proteomes" id="UP000663879"/>
    </source>
</evidence>
<dbReference type="FunFam" id="4.10.400.10:FF:000034">
    <property type="entry name" value="Low-density lipoprotein receptor-related protein 2"/>
    <property type="match status" value="1"/>
</dbReference>
<feature type="disulfide bond" evidence="14">
    <location>
        <begin position="435"/>
        <end position="447"/>
    </location>
</feature>
<dbReference type="GO" id="GO:0043235">
    <property type="term" value="C:receptor complex"/>
    <property type="evidence" value="ECO:0007669"/>
    <property type="project" value="TreeGrafter"/>
</dbReference>
<feature type="disulfide bond" evidence="14">
    <location>
        <begin position="1519"/>
        <end position="1534"/>
    </location>
</feature>
<keyword evidence="7" id="KW-0677">Repeat</keyword>
<evidence type="ECO:0000256" key="11">
    <source>
        <dbReference type="ARBA" id="ARBA00023170"/>
    </source>
</evidence>
<keyword evidence="11" id="KW-0675">Receptor</keyword>
<feature type="disulfide bond" evidence="14">
    <location>
        <begin position="476"/>
        <end position="488"/>
    </location>
</feature>
<dbReference type="PROSITE" id="PS01209">
    <property type="entry name" value="LDLRA_1"/>
    <property type="match status" value="10"/>
</dbReference>
<proteinExistence type="predicted"/>
<dbReference type="GO" id="GO:0006898">
    <property type="term" value="P:receptor-mediated endocytosis"/>
    <property type="evidence" value="ECO:0007669"/>
    <property type="project" value="TreeGrafter"/>
</dbReference>
<accession>A0A814DUE8</accession>
<feature type="compositionally biased region" description="Basic and acidic residues" evidence="16">
    <location>
        <begin position="2328"/>
        <end position="2344"/>
    </location>
</feature>
<dbReference type="GO" id="GO:0005509">
    <property type="term" value="F:calcium ion binding"/>
    <property type="evidence" value="ECO:0007669"/>
    <property type="project" value="InterPro"/>
</dbReference>
<dbReference type="InterPro" id="IPR000742">
    <property type="entry name" value="EGF"/>
</dbReference>
<dbReference type="PROSITE" id="PS00010">
    <property type="entry name" value="ASX_HYDROXYL"/>
    <property type="match status" value="2"/>
</dbReference>
<dbReference type="SMART" id="SM00179">
    <property type="entry name" value="EGF_CA"/>
    <property type="match status" value="4"/>
</dbReference>
<feature type="disulfide bond" evidence="14">
    <location>
        <begin position="1294"/>
        <end position="1306"/>
    </location>
</feature>
<dbReference type="InterPro" id="IPR049883">
    <property type="entry name" value="NOTCH1_EGF-like"/>
</dbReference>
<feature type="disulfide bond" evidence="14">
    <location>
        <begin position="601"/>
        <end position="613"/>
    </location>
</feature>
<feature type="disulfide bond" evidence="14">
    <location>
        <begin position="817"/>
        <end position="829"/>
    </location>
</feature>
<evidence type="ECO:0000259" key="18">
    <source>
        <dbReference type="PROSITE" id="PS50026"/>
    </source>
</evidence>
<keyword evidence="4" id="KW-0254">Endocytosis</keyword>
<feature type="disulfide bond" evidence="14">
    <location>
        <begin position="651"/>
        <end position="669"/>
    </location>
</feature>
<evidence type="ECO:0000256" key="16">
    <source>
        <dbReference type="SAM" id="MobiDB-lite"/>
    </source>
</evidence>
<dbReference type="Gene3D" id="2.10.25.10">
    <property type="entry name" value="Laminin"/>
    <property type="match status" value="3"/>
</dbReference>
<evidence type="ECO:0000256" key="10">
    <source>
        <dbReference type="ARBA" id="ARBA00023157"/>
    </source>
</evidence>
<feature type="disulfide bond" evidence="14">
    <location>
        <begin position="1590"/>
        <end position="1608"/>
    </location>
</feature>
<dbReference type="EMBL" id="CAJNOC010002926">
    <property type="protein sequence ID" value="CAF0958417.1"/>
    <property type="molecule type" value="Genomic_DNA"/>
</dbReference>
<keyword evidence="3 13" id="KW-0245">EGF-like domain</keyword>
<comment type="subcellular location">
    <subcellularLocation>
        <location evidence="1">Cell membrane</location>
        <topology evidence="1">Single-pass type I membrane protein</topology>
    </subcellularLocation>
</comment>
<evidence type="ECO:0000256" key="7">
    <source>
        <dbReference type="ARBA" id="ARBA00022737"/>
    </source>
</evidence>
<evidence type="ECO:0000256" key="14">
    <source>
        <dbReference type="PROSITE-ProRule" id="PRU00124"/>
    </source>
</evidence>
<comment type="caution">
    <text evidence="13">Lacks conserved residue(s) required for the propagation of feature annotation.</text>
</comment>
<feature type="disulfide bond" evidence="14">
    <location>
        <begin position="644"/>
        <end position="656"/>
    </location>
</feature>
<evidence type="ECO:0000256" key="6">
    <source>
        <dbReference type="ARBA" id="ARBA00022729"/>
    </source>
</evidence>
<feature type="disulfide bond" evidence="14">
    <location>
        <begin position="1539"/>
        <end position="1551"/>
    </location>
</feature>
<feature type="disulfide bond" evidence="14">
    <location>
        <begin position="775"/>
        <end position="787"/>
    </location>
</feature>
<dbReference type="FunFam" id="2.10.25.10:FF:000009">
    <property type="entry name" value="Low-density lipoprotein receptor isoform 1"/>
    <property type="match status" value="1"/>
</dbReference>
<dbReference type="SMART" id="SM00181">
    <property type="entry name" value="EGF"/>
    <property type="match status" value="11"/>
</dbReference>
<dbReference type="Pfam" id="PF00057">
    <property type="entry name" value="Ldl_recept_a"/>
    <property type="match status" value="19"/>
</dbReference>
<dbReference type="OrthoDB" id="21182at2759"/>
<feature type="domain" description="EGF-like" evidence="18">
    <location>
        <begin position="852"/>
        <end position="892"/>
    </location>
</feature>
<keyword evidence="5 17" id="KW-0812">Transmembrane</keyword>
<keyword evidence="10 14" id="KW-1015">Disulfide bond</keyword>
<protein>
    <recommendedName>
        <fullName evidence="18">EGF-like domain-containing protein</fullName>
    </recommendedName>
</protein>
<evidence type="ECO:0000256" key="3">
    <source>
        <dbReference type="ARBA" id="ARBA00022536"/>
    </source>
</evidence>
<keyword evidence="9 17" id="KW-0472">Membrane</keyword>
<dbReference type="FunFam" id="2.120.10.30:FF:000241">
    <property type="entry name" value="Low-density lipoprotein receptor-related protein 6"/>
    <property type="match status" value="3"/>
</dbReference>
<feature type="disulfide bond" evidence="14">
    <location>
        <begin position="1500"/>
        <end position="1512"/>
    </location>
</feature>
<feature type="repeat" description="LDL-receptor class B" evidence="15">
    <location>
        <begin position="1117"/>
        <end position="1160"/>
    </location>
</feature>
<feature type="disulfide bond" evidence="14">
    <location>
        <begin position="1583"/>
        <end position="1595"/>
    </location>
</feature>
<keyword evidence="6" id="KW-0732">Signal</keyword>
<gene>
    <name evidence="19" type="ORF">OXX778_LOCUS14317</name>
</gene>
<keyword evidence="8 17" id="KW-1133">Transmembrane helix</keyword>
<dbReference type="PROSITE" id="PS01187">
    <property type="entry name" value="EGF_CA"/>
    <property type="match status" value="2"/>
</dbReference>
<feature type="disulfide bond" evidence="14">
    <location>
        <begin position="523"/>
        <end position="541"/>
    </location>
</feature>
<feature type="region of interest" description="Disordered" evidence="16">
    <location>
        <begin position="2313"/>
        <end position="2357"/>
    </location>
</feature>
<feature type="disulfide bond" evidence="14">
    <location>
        <begin position="442"/>
        <end position="460"/>
    </location>
</feature>
<feature type="disulfide bond" evidence="14">
    <location>
        <begin position="1313"/>
        <end position="1328"/>
    </location>
</feature>
<dbReference type="GO" id="GO:0042562">
    <property type="term" value="F:hormone binding"/>
    <property type="evidence" value="ECO:0007669"/>
    <property type="project" value="TreeGrafter"/>
</dbReference>
<keyword evidence="12" id="KW-0325">Glycoprotein</keyword>
<dbReference type="Pfam" id="PF07645">
    <property type="entry name" value="EGF_CA"/>
    <property type="match status" value="3"/>
</dbReference>
<dbReference type="SMART" id="SM00135">
    <property type="entry name" value="LY"/>
    <property type="match status" value="15"/>
</dbReference>
<dbReference type="InterPro" id="IPR002172">
    <property type="entry name" value="LDrepeatLR_classA_rpt"/>
</dbReference>
<feature type="disulfide bond" evidence="14">
    <location>
        <begin position="1633"/>
        <end position="1651"/>
    </location>
</feature>
<feature type="disulfide bond" evidence="14">
    <location>
        <begin position="836"/>
        <end position="851"/>
    </location>
</feature>
<evidence type="ECO:0000256" key="1">
    <source>
        <dbReference type="ARBA" id="ARBA00004251"/>
    </source>
</evidence>
<sequence>EKCDWNGQNRKVVKADQLPNPQSIFINDKNLYYADSRLRGVYSLNLSYSNNSVKLLKKVSSYDLTEILVFSDKTQPLNIPTSCSLNTCDQFCFNLHATTKCACGLGELDSNGKNCKLPKEYIIFAMEDEIRSLNIPVGNLVGGSPWRAITGLNRAIGIDFDYRDNFILFTDIRDGKIKSFQPDNPVIKDLLVNENMTRLISRPEGIAYDWVSDTIFYADNQLNQIRSYKISTRQSLIISYSDSPRAIVVHPCKGYLFWTDVGRSPMIARSSMTGSNFEKIITSDIKWPNGLSIDFDEDRLYWADAYYDKIETSDLDGNYRRVLTTAFHPFALVVHGHYIYWTDWSTNSVYRAEKYHGSNTLILVQGLPKQPMDIQVWSEQRQKCTFNPCSIFNGGCSHICSVAPGNLTECRCPFGFNLRLTNNDRTCSLPAMPRCNTTQFTCSNGACISKKFVCDGQRHCSDGSDESINFCAYHTCQQSEFKCRNGRCIPAPERCDRINQCGDNSDELNCVYPTCNAQTEFQCRNFKCIPLSARCNGIIDCDDGNSTDEIGCPPINCTSPVYSVKCPNTNICIMRNWLCDGDNDCGDSADENRLFCDSVPCESNKFRCRDNKCIPYTWVCDGDRDCPDGEDEPTIECRHGNVTCPADMFRCDSGRCINKNFVCDGDRDCPDGSDEDESRHNCADRPCRQDEFRCASGVRGRPNTKCVKISSVCDGYSNCINSEDELMSNCTRRPCRASEFQCANGLCINARYKCDHDDDCGDGSDEPHNCTYAECTSSQFKCDNLRCIPQNQKCNGRNDCLDNSDEKQELCQQNNTCPLGQFQCNNKKCISDNLLCNQQNDCGDNSDENGCGVNECASPLLNRCQHICRDTLTSYKCECKPGFKLVDKYYCIDINECIETPYVCTQLCENTLGSYNCKCAQGYEKSQNDPRSCKITGEQIEPDLLFSNSYYLRNISLNTLSYNLIKEGFHSARGIAYDYNKSQLFVIDSDTRQLLRLNLNTSLTNSFISQDVLINDLDGSERDVAYDWINKKIYYISADRLVVTDWNGHYKTLLLDDKYLKEASSIVLDPLEGYLFISDWSYPPFIARAKLNGQNFTKIITEDLGSPVSLTLDLITKRLFWTDTHLRRIEFSNYNGRNRMISIQTNQTAYPFALSFFSGLIYWTDRSEHSIFSADALSGRNKKTIRDGTVHSVYDLNIFHYSLQPNGINPCGMNNGGCSHLCLIGGDLDKNYTCVCPYSFLLSDDGKTCRANCSDWHFRCGMPDEKCIPYFYKCDGEVDCRDGSDELNCPRRTCQPGTFQCNNSHCVQFTQVCNGLDDCMDGSDEKNCPEGCAPGRFQCPNKKCISNFELCDGKNDCGDSLASDEINCSNFTCPANKFKCNSGHCIEGSYYCDEDFDCADHSDEPAFTCRNRPCPSGWYRCGNNSYKCIPNRKLCDGQRNCPAGDDENPDKCPVCHPTGDFKCSNNKCIMLSLRCNSVDDCGDNSDESPELCNSLPRRECTESEFKCANGRCIRGSWRCDHENDCGDNSDELNCASRQCHADQWQCKSGHCIPANQHCNGVRNCLDFSDETSCPPKYPDGRYCNDFQFTCNNTFCVKSQYMCDGDNDCGDSSDELLSLCSSYNCTKENERFRCKNGLCIYADNVCNGYNDCADGSDEDFSINGPCKQEHVTCEENEFKCALTHLCIPMDYVCDQDLDCGLNDESDEIGCYNNKTISTEIQMSCSAGGSITCEHNCTDFDHLNGFFCSCHHGFQMVKADTNHSDSQSIRRHTCEDINECESIHLNQCSQKCVNTKGSYECKCVDNYIDSHRDGSICEASWKEDLILLIAYDSEIRQLRPNISDYVYTTLLEDQNNVNSIDIDPFERILYWVDQNTLKRSYIPNSKHSVGHEQILGNFQNYDILTITFDWLNKNIYFYDSKSKSIKVIKSDGRYVKTLINEKCDSVNSLIVNPFIGRLFWINSDPGHAIMTSSMNGQDIQVLIGDHLDTPYGLAIDYFTERLYWSDSKRNYIESVKFDGSDRNFVIHNSLRNPYKIDIFENRIYWLAKELGSVSRVDKHGRGAVNKLIEGLDLVDDIKVFHSFKLPKQPLNPCANSPCSHLCLIKSDTEYECTCPDDSTFLEGDLSTCDAPLEEALELPLSCKCINCWCWYNDHGVHYKCQPGWEGDLCEINTEAASKAFVQKVKTASIISIPVLTVIILVIGILGFILYKRQNNEDVLNCVKSSDVTMDDPSSSSNAKSGNTSFSVNLQNSEISATEISQPESSSKLSIGYINPIFSKRSSLNDETSEISLNEINNVENNSRVLDQSLNIDSIFSSTTEKSKKPKNSKSKKEAIQFDPSSKETSNDKASLVELSKEHN</sequence>
<feature type="repeat" description="LDL-receptor class B" evidence="15">
    <location>
        <begin position="298"/>
        <end position="338"/>
    </location>
</feature>
<organism evidence="19 20">
    <name type="scientific">Brachionus calyciflorus</name>
    <dbReference type="NCBI Taxonomy" id="104777"/>
    <lineage>
        <taxon>Eukaryota</taxon>
        <taxon>Metazoa</taxon>
        <taxon>Spiralia</taxon>
        <taxon>Gnathifera</taxon>
        <taxon>Rotifera</taxon>
        <taxon>Eurotatoria</taxon>
        <taxon>Monogononta</taxon>
        <taxon>Pseudotrocha</taxon>
        <taxon>Ploima</taxon>
        <taxon>Brachionidae</taxon>
        <taxon>Brachionus</taxon>
    </lineage>
</organism>
<feature type="transmembrane region" description="Helical" evidence="17">
    <location>
        <begin position="2185"/>
        <end position="2208"/>
    </location>
</feature>
<feature type="disulfide bond" evidence="14">
    <location>
        <begin position="1546"/>
        <end position="1564"/>
    </location>
</feature>
<feature type="disulfide bond" evidence="14">
    <location>
        <begin position="1339"/>
        <end position="1357"/>
    </location>
</feature>
<feature type="disulfide bond" evidence="14">
    <location>
        <begin position="1463"/>
        <end position="1481"/>
    </location>
</feature>
<comment type="caution">
    <text evidence="19">The sequence shown here is derived from an EMBL/GenBank/DDBJ whole genome shotgun (WGS) entry which is preliminary data.</text>
</comment>
<dbReference type="InterPro" id="IPR000152">
    <property type="entry name" value="EGF-type_Asp/Asn_hydroxyl_site"/>
</dbReference>
<feature type="repeat" description="LDL-receptor class B" evidence="15">
    <location>
        <begin position="254"/>
        <end position="297"/>
    </location>
</feature>
<feature type="disulfide bond" evidence="14">
    <location>
        <begin position="824"/>
        <end position="842"/>
    </location>
</feature>
<feature type="repeat" description="LDL-receptor class B" evidence="15">
    <location>
        <begin position="1954"/>
        <end position="1997"/>
    </location>
</feature>
<evidence type="ECO:0000256" key="12">
    <source>
        <dbReference type="ARBA" id="ARBA00023180"/>
    </source>
</evidence>
<dbReference type="PROSITE" id="PS01186">
    <property type="entry name" value="EGF_2"/>
    <property type="match status" value="1"/>
</dbReference>
<dbReference type="InterPro" id="IPR000033">
    <property type="entry name" value="LDLR_classB_rpt"/>
</dbReference>
<dbReference type="InterPro" id="IPR018097">
    <property type="entry name" value="EGF_Ca-bd_CS"/>
</dbReference>
<feature type="non-terminal residue" evidence="19">
    <location>
        <position position="1"/>
    </location>
</feature>
<evidence type="ECO:0000256" key="4">
    <source>
        <dbReference type="ARBA" id="ARBA00022583"/>
    </source>
</evidence>
<feature type="disulfide bond" evidence="14">
    <location>
        <begin position="1332"/>
        <end position="1344"/>
    </location>
</feature>
<feature type="disulfide bond" evidence="14">
    <location>
        <begin position="1380"/>
        <end position="1398"/>
    </location>
</feature>
<dbReference type="SUPFAM" id="SSF63825">
    <property type="entry name" value="YWTD domain"/>
    <property type="match status" value="3"/>
</dbReference>
<feature type="repeat" description="LDL-receptor class B" evidence="15">
    <location>
        <begin position="1998"/>
        <end position="2040"/>
    </location>
</feature>
<evidence type="ECO:0000256" key="8">
    <source>
        <dbReference type="ARBA" id="ARBA00022989"/>
    </source>
</evidence>
<dbReference type="InterPro" id="IPR023415">
    <property type="entry name" value="LDLR_class-A_CS"/>
</dbReference>
<name>A0A814DUE8_9BILA</name>
<dbReference type="Pfam" id="PF00058">
    <property type="entry name" value="Ldl_recept_b"/>
    <property type="match status" value="3"/>
</dbReference>
<dbReference type="PANTHER" id="PTHR22722">
    <property type="entry name" value="LOW-DENSITY LIPOPROTEIN RECEPTOR-RELATED PROTEIN 2-RELATED"/>
    <property type="match status" value="1"/>
</dbReference>
<feature type="disulfide bond" evidence="14">
    <location>
        <begin position="1274"/>
        <end position="1289"/>
    </location>
</feature>
<feature type="disulfide bond" evidence="14">
    <location>
        <begin position="495"/>
        <end position="510"/>
    </location>
</feature>
<feature type="disulfide bond" evidence="14">
    <location>
        <begin position="742"/>
        <end position="760"/>
    </location>
</feature>
<dbReference type="PANTHER" id="PTHR22722:SF14">
    <property type="entry name" value="MEGALIN, ISOFORM A"/>
    <property type="match status" value="1"/>
</dbReference>
<feature type="disulfide bond" evidence="14">
    <location>
        <begin position="1507"/>
        <end position="1525"/>
    </location>
</feature>
<dbReference type="FunFam" id="4.10.400.10:FF:000011">
    <property type="entry name" value="Low-density lipoprotein receptor-related protein 1"/>
    <property type="match status" value="2"/>
</dbReference>
<feature type="disulfide bond" evidence="14">
    <location>
        <begin position="483"/>
        <end position="501"/>
    </location>
</feature>
<keyword evidence="20" id="KW-1185">Reference proteome</keyword>